<reference evidence="3" key="1">
    <citation type="submission" date="2018-06" db="EMBL/GenBank/DDBJ databases">
        <title>Aestuariibacter litoralis strain KCTC 52945T.</title>
        <authorList>
            <person name="Li X."/>
            <person name="Salam N."/>
            <person name="Li J.-L."/>
            <person name="Chen Y.-M."/>
            <person name="Yang Z.-W."/>
            <person name="Zhang L.-Y."/>
            <person name="Han M.-X."/>
            <person name="Xiao M."/>
            <person name="Li W.-J."/>
        </authorList>
    </citation>
    <scope>NUCLEOTIDE SEQUENCE [LARGE SCALE GENOMIC DNA]</scope>
    <source>
        <strain evidence="3">KCTC 52945</strain>
    </source>
</reference>
<dbReference type="EMBL" id="QKVK01000001">
    <property type="protein sequence ID" value="PZF78513.1"/>
    <property type="molecule type" value="Genomic_DNA"/>
</dbReference>
<proteinExistence type="predicted"/>
<feature type="transmembrane region" description="Helical" evidence="1">
    <location>
        <begin position="125"/>
        <end position="148"/>
    </location>
</feature>
<sequence length="212" mass="22242">MKTDQLISRLAADTPAQRSSPALRLGLAAAASCLLAGAAMMLSFGPRPDFAAAVATWRFDMKFAVTLTLAATAFLLLRRAIYPEGLEQAPFWTIFAAPAILLAAAAVELALLPASTWGVAAVGTNWWHCLALVPAFGLAPLAIGLWALRQGATTRPMLSGFLVGLFAGGVGATFYAANCPDDSPLFVLAWYPVGILALGLVGALAGRRMLRW</sequence>
<gene>
    <name evidence="2" type="ORF">DK847_01495</name>
</gene>
<comment type="caution">
    <text evidence="2">The sequence shown here is derived from an EMBL/GenBank/DDBJ whole genome shotgun (WGS) entry which is preliminary data.</text>
</comment>
<dbReference type="Pfam" id="PF06532">
    <property type="entry name" value="NrsF"/>
    <property type="match status" value="1"/>
</dbReference>
<keyword evidence="1" id="KW-1133">Transmembrane helix</keyword>
<dbReference type="Proteomes" id="UP000248795">
    <property type="component" value="Unassembled WGS sequence"/>
</dbReference>
<feature type="transmembrane region" description="Helical" evidence="1">
    <location>
        <begin position="61"/>
        <end position="77"/>
    </location>
</feature>
<protein>
    <submittedName>
        <fullName evidence="2">DUF1109 domain-containing protein</fullName>
    </submittedName>
</protein>
<evidence type="ECO:0000256" key="1">
    <source>
        <dbReference type="SAM" id="Phobius"/>
    </source>
</evidence>
<feature type="transmembrane region" description="Helical" evidence="1">
    <location>
        <begin position="89"/>
        <end position="113"/>
    </location>
</feature>
<accession>A0A2W2CE34</accession>
<organism evidence="2 3">
    <name type="scientific">Aestuariivirga litoralis</name>
    <dbReference type="NCBI Taxonomy" id="2650924"/>
    <lineage>
        <taxon>Bacteria</taxon>
        <taxon>Pseudomonadati</taxon>
        <taxon>Pseudomonadota</taxon>
        <taxon>Alphaproteobacteria</taxon>
        <taxon>Hyphomicrobiales</taxon>
        <taxon>Aestuariivirgaceae</taxon>
        <taxon>Aestuariivirga</taxon>
    </lineage>
</organism>
<dbReference type="AlphaFoldDB" id="A0A2W2CE34"/>
<keyword evidence="1" id="KW-0472">Membrane</keyword>
<feature type="transmembrane region" description="Helical" evidence="1">
    <location>
        <begin position="21"/>
        <end position="41"/>
    </location>
</feature>
<keyword evidence="1" id="KW-0812">Transmembrane</keyword>
<keyword evidence="3" id="KW-1185">Reference proteome</keyword>
<evidence type="ECO:0000313" key="2">
    <source>
        <dbReference type="EMBL" id="PZF78513.1"/>
    </source>
</evidence>
<name>A0A2W2CE34_9HYPH</name>
<dbReference type="RefSeq" id="WP_111195840.1">
    <property type="nucleotide sequence ID" value="NZ_QKVK01000001.1"/>
</dbReference>
<dbReference type="InterPro" id="IPR009495">
    <property type="entry name" value="NrsF"/>
</dbReference>
<feature type="transmembrane region" description="Helical" evidence="1">
    <location>
        <begin position="189"/>
        <end position="206"/>
    </location>
</feature>
<feature type="transmembrane region" description="Helical" evidence="1">
    <location>
        <begin position="160"/>
        <end position="177"/>
    </location>
</feature>
<evidence type="ECO:0000313" key="3">
    <source>
        <dbReference type="Proteomes" id="UP000248795"/>
    </source>
</evidence>